<name>A0AAP7GSH3_STEMA</name>
<comment type="caution">
    <text evidence="1">The sequence shown here is derived from an EMBL/GenBank/DDBJ whole genome shotgun (WGS) entry which is preliminary data.</text>
</comment>
<evidence type="ECO:0000313" key="2">
    <source>
        <dbReference type="Proteomes" id="UP000092125"/>
    </source>
</evidence>
<dbReference type="EMBL" id="LYVI01000004">
    <property type="protein sequence ID" value="OBU61952.1"/>
    <property type="molecule type" value="Genomic_DNA"/>
</dbReference>
<dbReference type="AlphaFoldDB" id="A0AAP7GSH3"/>
<dbReference type="Proteomes" id="UP000092125">
    <property type="component" value="Unassembled WGS sequence"/>
</dbReference>
<accession>A0AAP7GSH3</accession>
<sequence length="244" mass="26273">MNTTMADGAQQRLDAQIAEALFGQPGMSKMDVANRVRELRGDGPALLVGRQPASVGQIDAETLWWLQDAINTMAEGGNQSHVRFLQRLHDTLSAQTSPGGQGARALLAAQYEAAGSDKRGALIREGRDHAPSTSYALRAIEAALAARQPVGQKPVAWMTHHDEPLLYPTFQEAAAYCDDDEPPIPLYAAPPAQAVDLGGLREMLHDWKNSDYPLSYEGQCAQRALDACVADLKGWLDSQAVGNG</sequence>
<proteinExistence type="predicted"/>
<protein>
    <submittedName>
        <fullName evidence="1">Uncharacterized protein</fullName>
    </submittedName>
</protein>
<reference evidence="1 2" key="1">
    <citation type="submission" date="2016-05" db="EMBL/GenBank/DDBJ databases">
        <title>Draft Genome Sequences of Stenotrophomonas maltophilia Strains Sm32COP, Sm41DVV, Sm46PAILV, SmF3, SmF22, SmSOFb1 and SmCVFa1, Isolated from Different Manures, in France.</title>
        <authorList>
            <person name="Nazaret S."/>
            <person name="Bodilis J."/>
        </authorList>
    </citation>
    <scope>NUCLEOTIDE SEQUENCE [LARGE SCALE GENOMIC DNA]</scope>
    <source>
        <strain evidence="1 2">Sm41DVV</strain>
    </source>
</reference>
<evidence type="ECO:0000313" key="1">
    <source>
        <dbReference type="EMBL" id="OBU61952.1"/>
    </source>
</evidence>
<organism evidence="1 2">
    <name type="scientific">Stenotrophomonas maltophilia</name>
    <name type="common">Pseudomonas maltophilia</name>
    <name type="synonym">Xanthomonas maltophilia</name>
    <dbReference type="NCBI Taxonomy" id="40324"/>
    <lineage>
        <taxon>Bacteria</taxon>
        <taxon>Pseudomonadati</taxon>
        <taxon>Pseudomonadota</taxon>
        <taxon>Gammaproteobacteria</taxon>
        <taxon>Lysobacterales</taxon>
        <taxon>Lysobacteraceae</taxon>
        <taxon>Stenotrophomonas</taxon>
        <taxon>Stenotrophomonas maltophilia group</taxon>
    </lineage>
</organism>
<dbReference type="RefSeq" id="WP_065181869.1">
    <property type="nucleotide sequence ID" value="NZ_LYVI01000004.1"/>
</dbReference>
<gene>
    <name evidence="1" type="ORF">A9K56_07890</name>
</gene>